<reference evidence="3" key="1">
    <citation type="journal article" date="2021" name="bioRxiv">
        <title>Whole Genome Assembly and Annotation of Northern Wild Rice, Zizania palustris L., Supports a Whole Genome Duplication in the Zizania Genus.</title>
        <authorList>
            <person name="Haas M."/>
            <person name="Kono T."/>
            <person name="Macchietto M."/>
            <person name="Millas R."/>
            <person name="McGilp L."/>
            <person name="Shao M."/>
            <person name="Duquette J."/>
            <person name="Hirsch C.N."/>
            <person name="Kimball J."/>
        </authorList>
    </citation>
    <scope>NUCLEOTIDE SEQUENCE</scope>
    <source>
        <tissue evidence="3">Fresh leaf tissue</tissue>
    </source>
</reference>
<dbReference type="PANTHER" id="PTHR31719:SF103">
    <property type="entry name" value="OS09G0509100 PROTEIN"/>
    <property type="match status" value="1"/>
</dbReference>
<feature type="region of interest" description="Disordered" evidence="1">
    <location>
        <begin position="68"/>
        <end position="87"/>
    </location>
</feature>
<dbReference type="PROSITE" id="PS51005">
    <property type="entry name" value="NAC"/>
    <property type="match status" value="1"/>
</dbReference>
<dbReference type="PANTHER" id="PTHR31719">
    <property type="entry name" value="NAC TRANSCRIPTION FACTOR 56"/>
    <property type="match status" value="1"/>
</dbReference>
<comment type="caution">
    <text evidence="3">The sequence shown here is derived from an EMBL/GenBank/DDBJ whole genome shotgun (WGS) entry which is preliminary data.</text>
</comment>
<feature type="compositionally biased region" description="Gly residues" evidence="1">
    <location>
        <begin position="310"/>
        <end position="319"/>
    </location>
</feature>
<evidence type="ECO:0000259" key="2">
    <source>
        <dbReference type="PROSITE" id="PS51005"/>
    </source>
</evidence>
<dbReference type="InterPro" id="IPR003441">
    <property type="entry name" value="NAC-dom"/>
</dbReference>
<feature type="domain" description="NAC" evidence="2">
    <location>
        <begin position="118"/>
        <end position="290"/>
    </location>
</feature>
<evidence type="ECO:0000313" key="4">
    <source>
        <dbReference type="Proteomes" id="UP000729402"/>
    </source>
</evidence>
<dbReference type="GO" id="GO:0003677">
    <property type="term" value="F:DNA binding"/>
    <property type="evidence" value="ECO:0007669"/>
    <property type="project" value="InterPro"/>
</dbReference>
<reference evidence="3" key="2">
    <citation type="submission" date="2021-02" db="EMBL/GenBank/DDBJ databases">
        <authorList>
            <person name="Kimball J.A."/>
            <person name="Haas M.W."/>
            <person name="Macchietto M."/>
            <person name="Kono T."/>
            <person name="Duquette J."/>
            <person name="Shao M."/>
        </authorList>
    </citation>
    <scope>NUCLEOTIDE SEQUENCE</scope>
    <source>
        <tissue evidence="3">Fresh leaf tissue</tissue>
    </source>
</reference>
<organism evidence="3 4">
    <name type="scientific">Zizania palustris</name>
    <name type="common">Northern wild rice</name>
    <dbReference type="NCBI Taxonomy" id="103762"/>
    <lineage>
        <taxon>Eukaryota</taxon>
        <taxon>Viridiplantae</taxon>
        <taxon>Streptophyta</taxon>
        <taxon>Embryophyta</taxon>
        <taxon>Tracheophyta</taxon>
        <taxon>Spermatophyta</taxon>
        <taxon>Magnoliopsida</taxon>
        <taxon>Liliopsida</taxon>
        <taxon>Poales</taxon>
        <taxon>Poaceae</taxon>
        <taxon>BOP clade</taxon>
        <taxon>Oryzoideae</taxon>
        <taxon>Oryzeae</taxon>
        <taxon>Zizaniinae</taxon>
        <taxon>Zizania</taxon>
    </lineage>
</organism>
<dbReference type="AlphaFoldDB" id="A0A8J5S7U2"/>
<protein>
    <recommendedName>
        <fullName evidence="2">NAC domain-containing protein</fullName>
    </recommendedName>
</protein>
<evidence type="ECO:0000313" key="3">
    <source>
        <dbReference type="EMBL" id="KAG8057340.1"/>
    </source>
</evidence>
<dbReference type="Proteomes" id="UP000729402">
    <property type="component" value="Unassembled WGS sequence"/>
</dbReference>
<accession>A0A8J5S7U2</accession>
<dbReference type="Pfam" id="PF02365">
    <property type="entry name" value="NAM"/>
    <property type="match status" value="1"/>
</dbReference>
<feature type="region of interest" description="Disordered" evidence="1">
    <location>
        <begin position="294"/>
        <end position="352"/>
    </location>
</feature>
<feature type="compositionally biased region" description="Low complexity" evidence="1">
    <location>
        <begin position="75"/>
        <end position="86"/>
    </location>
</feature>
<proteinExistence type="predicted"/>
<dbReference type="OrthoDB" id="1871428at2759"/>
<name>A0A8J5S7U2_ZIZPA</name>
<sequence length="352" mass="37329">MNKIQQDANAGILFPGRVILPDSRRYKLSGWDHVKSKKESYYLSKGQDQESSRQDGLSLLHATGVPINHPPFPPHSTHQHTSISSSKPVFDPRIQSLPACSCVTVSLGCHSLMTLRQLPPGFRFHPTDEELVVQYLSRKALARPLPAAVIPDIHDAAVLDPWDLPGAGEGEAYFFCFRQAPASGRKGGGGGGGCRRRAGTGYWKPTGTEKPVFLRGFGCGGSKHQQLVGFKTTLAFHRAKPPSRTGWVMHEYRLAAAAAAAAAAEQTNTGNHSCMAQAGGEWVVRRIFLKNGSSRRRAGDADGQTPAAAAGGGAHGGVQVGRQPASSSSCVTDASDDDEVSSGCINGAPAAR</sequence>
<dbReference type="GO" id="GO:0006355">
    <property type="term" value="P:regulation of DNA-templated transcription"/>
    <property type="evidence" value="ECO:0007669"/>
    <property type="project" value="InterPro"/>
</dbReference>
<keyword evidence="4" id="KW-1185">Reference proteome</keyword>
<dbReference type="EMBL" id="JAAALK010000287">
    <property type="protein sequence ID" value="KAG8057340.1"/>
    <property type="molecule type" value="Genomic_DNA"/>
</dbReference>
<gene>
    <name evidence="3" type="ORF">GUJ93_ZPchr0002g23656</name>
</gene>
<evidence type="ECO:0000256" key="1">
    <source>
        <dbReference type="SAM" id="MobiDB-lite"/>
    </source>
</evidence>